<evidence type="ECO:0000313" key="5">
    <source>
        <dbReference type="Proteomes" id="UP000011885"/>
    </source>
</evidence>
<dbReference type="Gene3D" id="3.40.50.300">
    <property type="entry name" value="P-loop containing nucleotide triphosphate hydrolases"/>
    <property type="match status" value="1"/>
</dbReference>
<dbReference type="Pfam" id="PF00685">
    <property type="entry name" value="Sulfotransfer_1"/>
    <property type="match status" value="1"/>
</dbReference>
<organism evidence="4 5">
    <name type="scientific">Rhodopirellula sallentina SM41</name>
    <dbReference type="NCBI Taxonomy" id="1263870"/>
    <lineage>
        <taxon>Bacteria</taxon>
        <taxon>Pseudomonadati</taxon>
        <taxon>Planctomycetota</taxon>
        <taxon>Planctomycetia</taxon>
        <taxon>Pirellulales</taxon>
        <taxon>Pirellulaceae</taxon>
        <taxon>Rhodopirellula</taxon>
    </lineage>
</organism>
<feature type="domain" description="Sulfotransferase" evidence="3">
    <location>
        <begin position="5"/>
        <end position="201"/>
    </location>
</feature>
<dbReference type="InterPro" id="IPR000863">
    <property type="entry name" value="Sulfotransferase_dom"/>
</dbReference>
<dbReference type="PANTHER" id="PTHR10605">
    <property type="entry name" value="HEPARAN SULFATE SULFOTRANSFERASE"/>
    <property type="match status" value="1"/>
</dbReference>
<accession>M5TSZ4</accession>
<gene>
    <name evidence="4" type="ORF">RSSM_06303</name>
</gene>
<protein>
    <submittedName>
        <fullName evidence="4">Sulfotransferase protein</fullName>
    </submittedName>
</protein>
<evidence type="ECO:0000256" key="1">
    <source>
        <dbReference type="ARBA" id="ARBA00022679"/>
    </source>
</evidence>
<dbReference type="AlphaFoldDB" id="M5TSZ4"/>
<dbReference type="RefSeq" id="WP_008688101.1">
    <property type="nucleotide sequence ID" value="NZ_ANOH01000442.1"/>
</dbReference>
<evidence type="ECO:0000256" key="2">
    <source>
        <dbReference type="ARBA" id="ARBA00023180"/>
    </source>
</evidence>
<dbReference type="SUPFAM" id="SSF52540">
    <property type="entry name" value="P-loop containing nucleoside triphosphate hydrolases"/>
    <property type="match status" value="1"/>
</dbReference>
<keyword evidence="1 4" id="KW-0808">Transferase</keyword>
<dbReference type="OrthoDB" id="9797480at2"/>
<reference evidence="4 5" key="1">
    <citation type="journal article" date="2013" name="Mar. Genomics">
        <title>Expression of sulfatases in Rhodopirellula baltica and the diversity of sulfatases in the genus Rhodopirellula.</title>
        <authorList>
            <person name="Wegner C.E."/>
            <person name="Richter-Heitmann T."/>
            <person name="Klindworth A."/>
            <person name="Klockow C."/>
            <person name="Richter M."/>
            <person name="Achstetter T."/>
            <person name="Glockner F.O."/>
            <person name="Harder J."/>
        </authorList>
    </citation>
    <scope>NUCLEOTIDE SEQUENCE [LARGE SCALE GENOMIC DNA]</scope>
    <source>
        <strain evidence="4 5">SM41</strain>
    </source>
</reference>
<keyword evidence="5" id="KW-1185">Reference proteome</keyword>
<proteinExistence type="predicted"/>
<comment type="caution">
    <text evidence="4">The sequence shown here is derived from an EMBL/GenBank/DDBJ whole genome shotgun (WGS) entry which is preliminary data.</text>
</comment>
<dbReference type="InterPro" id="IPR027417">
    <property type="entry name" value="P-loop_NTPase"/>
</dbReference>
<dbReference type="Proteomes" id="UP000011885">
    <property type="component" value="Unassembled WGS sequence"/>
</dbReference>
<dbReference type="InterPro" id="IPR037359">
    <property type="entry name" value="NST/OST"/>
</dbReference>
<sequence>MSFSTNTIIIGAAKAGTTSLATWMSQHPECCVSRPKETMFFGSGKLYSKGPHWYADKYFQHYRGEKVVCDATPAYSNRDRHPGVPLRASNYYSGMKVIYMVRHPLRRIESAWRMFASIEPFEDDPILLRDIARAKQGFDSYLRDDEIFQDLASTTKYQFQLQAWRDVFPNTQIHTIFLEDLKSNEMCELNRLANFLQIDGSAFNAIGRTVENANAQRRKETVIRQLVARSPFKALVKRLAPKAVVDSIANSRLGSKPIRGEQVYWPSDMVEKLRSEIQEDLEMFLLSQGKDENYYSY</sequence>
<name>M5TSZ4_9BACT</name>
<keyword evidence="2" id="KW-0325">Glycoprotein</keyword>
<dbReference type="PATRIC" id="fig|1263870.3.peg.6677"/>
<dbReference type="GO" id="GO:0008146">
    <property type="term" value="F:sulfotransferase activity"/>
    <property type="evidence" value="ECO:0007669"/>
    <property type="project" value="InterPro"/>
</dbReference>
<evidence type="ECO:0000313" key="4">
    <source>
        <dbReference type="EMBL" id="EMI52275.1"/>
    </source>
</evidence>
<dbReference type="PANTHER" id="PTHR10605:SF56">
    <property type="entry name" value="BIFUNCTIONAL HEPARAN SULFATE N-DEACETYLASE_N-SULFOTRANSFERASE"/>
    <property type="match status" value="1"/>
</dbReference>
<evidence type="ECO:0000259" key="3">
    <source>
        <dbReference type="Pfam" id="PF00685"/>
    </source>
</evidence>
<dbReference type="EMBL" id="ANOH01000442">
    <property type="protein sequence ID" value="EMI52275.1"/>
    <property type="molecule type" value="Genomic_DNA"/>
</dbReference>